<protein>
    <submittedName>
        <fullName evidence="1">Uncharacterized protein</fullName>
    </submittedName>
</protein>
<reference evidence="1" key="1">
    <citation type="submission" date="2022-09" db="EMBL/GenBank/DDBJ databases">
        <title>genome sequence of Deinococcus rubellus.</title>
        <authorList>
            <person name="Srinivasan S."/>
        </authorList>
    </citation>
    <scope>NUCLEOTIDE SEQUENCE</scope>
    <source>
        <strain evidence="1">Ant6</strain>
    </source>
</reference>
<sequence length="118" mass="12692">MNPPLPSAEALTHLTDALGVNYAAPTDQDTLTRALSVDGVTVEGVFYARPWATAARLIADNTEYEVGGELNAQIDRKLKTLLRTQLSLDAAQGISAYVPSQVQAWPPMGGPVNNEEVW</sequence>
<evidence type="ECO:0000313" key="1">
    <source>
        <dbReference type="EMBL" id="UWX62778.1"/>
    </source>
</evidence>
<evidence type="ECO:0000313" key="2">
    <source>
        <dbReference type="Proteomes" id="UP001060261"/>
    </source>
</evidence>
<dbReference type="EMBL" id="CP104213">
    <property type="protein sequence ID" value="UWX62778.1"/>
    <property type="molecule type" value="Genomic_DNA"/>
</dbReference>
<name>A0ABY5YCP4_9DEIO</name>
<dbReference type="Proteomes" id="UP001060261">
    <property type="component" value="Chromosome"/>
</dbReference>
<keyword evidence="2" id="KW-1185">Reference proteome</keyword>
<gene>
    <name evidence="1" type="ORF">N0D28_08325</name>
</gene>
<proteinExistence type="predicted"/>
<dbReference type="RefSeq" id="WP_260559073.1">
    <property type="nucleotide sequence ID" value="NZ_BAABEC010000059.1"/>
</dbReference>
<accession>A0ABY5YCP4</accession>
<organism evidence="1 2">
    <name type="scientific">Deinococcus rubellus</name>
    <dbReference type="NCBI Taxonomy" id="1889240"/>
    <lineage>
        <taxon>Bacteria</taxon>
        <taxon>Thermotogati</taxon>
        <taxon>Deinococcota</taxon>
        <taxon>Deinococci</taxon>
        <taxon>Deinococcales</taxon>
        <taxon>Deinococcaceae</taxon>
        <taxon>Deinococcus</taxon>
    </lineage>
</organism>